<protein>
    <submittedName>
        <fullName evidence="2">Polysaccharide pyruvyl transferase family protein</fullName>
    </submittedName>
</protein>
<dbReference type="EMBL" id="JACTNG010000005">
    <property type="protein sequence ID" value="MBO1079547.1"/>
    <property type="molecule type" value="Genomic_DNA"/>
</dbReference>
<sequence>MRLNWMRGTQVGHMGVGNMGDLFAPILLAAFTGQPVRYTSSKSWHRRLITIGTIGQKQRFGQVDIWGAGFGSPEQSAFHVQTGFRHPPLTRFVPHALRGPFSAALLRRAGYVVPQVYGDPAWLLPRLWPGEAVQKRWDLGVIVHLSETDRMDPAAGASAEFQRYAVPQDLRGHVRVFSTLVEQDVGQVRARVEDILACRRVLTTSLHALAVAEAYGVPCAAFDFHAGTSGRVAVDDDGVPVDHRMRDFYAGSGARDVLVYRTERHLPTDWQVAMAFIDRHWAPLRYDPSPLLEAFPARLQTLSERPDAAVMARLATLAALRD</sequence>
<gene>
    <name evidence="2" type="ORF">IAI61_10935</name>
</gene>
<keyword evidence="2" id="KW-0808">Transferase</keyword>
<accession>A0ABS3KR96</accession>
<dbReference type="RefSeq" id="WP_207417197.1">
    <property type="nucleotide sequence ID" value="NZ_CP061177.1"/>
</dbReference>
<proteinExistence type="predicted"/>
<dbReference type="InterPro" id="IPR007345">
    <property type="entry name" value="Polysacch_pyruvyl_Trfase"/>
</dbReference>
<dbReference type="Proteomes" id="UP001518989">
    <property type="component" value="Unassembled WGS sequence"/>
</dbReference>
<dbReference type="Pfam" id="PF04230">
    <property type="entry name" value="PS_pyruv_trans"/>
    <property type="match status" value="1"/>
</dbReference>
<evidence type="ECO:0000313" key="2">
    <source>
        <dbReference type="EMBL" id="MBO1079547.1"/>
    </source>
</evidence>
<feature type="domain" description="Polysaccharide pyruvyl transferase" evidence="1">
    <location>
        <begin position="84"/>
        <end position="223"/>
    </location>
</feature>
<comment type="caution">
    <text evidence="2">The sequence shown here is derived from an EMBL/GenBank/DDBJ whole genome shotgun (WGS) entry which is preliminary data.</text>
</comment>
<name>A0ABS3KR96_9PROT</name>
<keyword evidence="3" id="KW-1185">Reference proteome</keyword>
<evidence type="ECO:0000259" key="1">
    <source>
        <dbReference type="Pfam" id="PF04230"/>
    </source>
</evidence>
<evidence type="ECO:0000313" key="3">
    <source>
        <dbReference type="Proteomes" id="UP001518989"/>
    </source>
</evidence>
<organism evidence="2 3">
    <name type="scientific">Roseomonas haemaphysalidis</name>
    <dbReference type="NCBI Taxonomy" id="2768162"/>
    <lineage>
        <taxon>Bacteria</taxon>
        <taxon>Pseudomonadati</taxon>
        <taxon>Pseudomonadota</taxon>
        <taxon>Alphaproteobacteria</taxon>
        <taxon>Acetobacterales</taxon>
        <taxon>Roseomonadaceae</taxon>
        <taxon>Roseomonas</taxon>
    </lineage>
</organism>
<dbReference type="GO" id="GO:0016740">
    <property type="term" value="F:transferase activity"/>
    <property type="evidence" value="ECO:0007669"/>
    <property type="project" value="UniProtKB-KW"/>
</dbReference>
<reference evidence="2 3" key="1">
    <citation type="submission" date="2020-09" db="EMBL/GenBank/DDBJ databases">
        <title>Roseomonas.</title>
        <authorList>
            <person name="Zhu W."/>
        </authorList>
    </citation>
    <scope>NUCLEOTIDE SEQUENCE [LARGE SCALE GENOMIC DNA]</scope>
    <source>
        <strain evidence="2 3">573</strain>
    </source>
</reference>